<evidence type="ECO:0008006" key="4">
    <source>
        <dbReference type="Google" id="ProtNLM"/>
    </source>
</evidence>
<dbReference type="Proteomes" id="UP000184330">
    <property type="component" value="Unassembled WGS sequence"/>
</dbReference>
<accession>A0A1L7WTW7</accession>
<gene>
    <name evidence="2" type="ORF">PAC_06112</name>
</gene>
<keyword evidence="3" id="KW-1185">Reference proteome</keyword>
<feature type="compositionally biased region" description="Acidic residues" evidence="1">
    <location>
        <begin position="383"/>
        <end position="413"/>
    </location>
</feature>
<protein>
    <recommendedName>
        <fullName evidence="4">F-box domain-containing protein</fullName>
    </recommendedName>
</protein>
<evidence type="ECO:0000313" key="3">
    <source>
        <dbReference type="Proteomes" id="UP000184330"/>
    </source>
</evidence>
<evidence type="ECO:0000313" key="2">
    <source>
        <dbReference type="EMBL" id="CZR56224.1"/>
    </source>
</evidence>
<sequence>MPPHPTSPDLGTLSTLPLELRERVYGLVLDFNEPPPEIEINPNLDEPPYDPYSHAPGCTCHSSNTKAKPEHKLSLLLVSKVIHNESRLVLFRVNEWKIEVDDDSEGMMKKNEPNISIMGKPGWSMQFAHAFGGRGNVFSPLQTAALDRDNIWSELRFVHVSVGSGAGYAGGGIREYDILPYKRQTKSGPERPSFVPLLKVMDNVCELLKGCRQLHCLRITLRSIEKTPGSIEKVLHPLRQLRGVKKTSAVCMGMQDDMWVDWNLKGSYGRYLNKILGMPVGAKAPRYIGDEKEPNQSDKEIFDMIGARWCGGKIFAYPDSDEDEDDDIDDDDLEFIDDEDIEIGDFHEFMEFMAAQGPGMVIPPTVGMAMAMGFGPPPGPWVFEDEDEDDETDETDEDDEEDEDDFDVEDEESFGPFPGETAPGQFHGFVEEGHQELYDQMIVEDVD</sequence>
<dbReference type="EMBL" id="FJOG01000007">
    <property type="protein sequence ID" value="CZR56224.1"/>
    <property type="molecule type" value="Genomic_DNA"/>
</dbReference>
<organism evidence="2 3">
    <name type="scientific">Phialocephala subalpina</name>
    <dbReference type="NCBI Taxonomy" id="576137"/>
    <lineage>
        <taxon>Eukaryota</taxon>
        <taxon>Fungi</taxon>
        <taxon>Dikarya</taxon>
        <taxon>Ascomycota</taxon>
        <taxon>Pezizomycotina</taxon>
        <taxon>Leotiomycetes</taxon>
        <taxon>Helotiales</taxon>
        <taxon>Mollisiaceae</taxon>
        <taxon>Phialocephala</taxon>
        <taxon>Phialocephala fortinii species complex</taxon>
    </lineage>
</organism>
<dbReference type="OrthoDB" id="62952at2759"/>
<dbReference type="AlphaFoldDB" id="A0A1L7WTW7"/>
<feature type="region of interest" description="Disordered" evidence="1">
    <location>
        <begin position="376"/>
        <end position="427"/>
    </location>
</feature>
<reference evidence="2 3" key="1">
    <citation type="submission" date="2016-03" db="EMBL/GenBank/DDBJ databases">
        <authorList>
            <person name="Ploux O."/>
        </authorList>
    </citation>
    <scope>NUCLEOTIDE SEQUENCE [LARGE SCALE GENOMIC DNA]</scope>
    <source>
        <strain evidence="2 3">UAMH 11012</strain>
    </source>
</reference>
<proteinExistence type="predicted"/>
<evidence type="ECO:0000256" key="1">
    <source>
        <dbReference type="SAM" id="MobiDB-lite"/>
    </source>
</evidence>
<name>A0A1L7WTW7_9HELO</name>